<sequence length="749" mass="82750">MAFRPFLQACLFWLVSFSPAWAAPDRIPVRVGVFENPPIVSAAADAFPEGIAIDMIRWVAERESWQVTYVPDSFDNLVARLDKGDIDLLAVIAYSDGRAKRFQFTQQSLIGNWGMVFRHAEADIHSLPDLKGKRVALMRSGTHSQALIELSRQFDAPFIPVYVDNFPQVLDAIAERRADAGAVNRVFAALHAHQPDLVATSIVFNPVFVHYAAPKGASPALLQALDRHLAALKADHQSAYYDSLRQWLEAVPADRIPNWVPWSAAAAGCLLVLALAIAGFLRHQVQRQTGELQRRADQLQSEIEQRVQAQAHLNQLAYFDELTGLPNREGFRIALNQTLAGLQGTNERLALLFLDVDRLKNINDGLGHGAGDLLLQQIAIRLQSVLRAHDHLSRFGGDEFVVIVSEIGEASDAELVATRLLQSLAMPIDIGATQIYSSASIGIAFYPDDATSQEALLKHADTAMYQAKEMGGNRLLFYHAQQTARVVERLTLDTRLRQALERDELLLHYQPIVALGSRNIVGVEALVRWNDPDRGLVMPGAFISAAEDTGLIVPLGEWVLEAGCTQLRDWQKQGKADGMTLAVNVSTRQFEGRRLVKSVEQALSRTGLAPECLELEITENVMLIMNDEVRSSLETLRDMGVRLSLDDFGTGYSSLGYLKELPFHTLKIDQSFVSKIPGQSGDRQIVTTILALAKGFELQVIAEGIETQEQYDFLRDHGCEFGQGYLMSRPQAADNLAAMLGQHAIVSIG</sequence>
<dbReference type="SUPFAM" id="SSF55073">
    <property type="entry name" value="Nucleotide cyclase"/>
    <property type="match status" value="1"/>
</dbReference>
<feature type="chain" id="PRO_5007125685" evidence="1">
    <location>
        <begin position="23"/>
        <end position="749"/>
    </location>
</feature>
<protein>
    <submittedName>
        <fullName evidence="4">Diguanylate cyclase</fullName>
    </submittedName>
</protein>
<gene>
    <name evidence="4" type="ORF">ABW22_08435</name>
</gene>
<dbReference type="SMART" id="SM00052">
    <property type="entry name" value="EAL"/>
    <property type="match status" value="1"/>
</dbReference>
<dbReference type="CDD" id="cd01948">
    <property type="entry name" value="EAL"/>
    <property type="match status" value="1"/>
</dbReference>
<name>A0A106BP49_THIDE</name>
<dbReference type="SMART" id="SM00267">
    <property type="entry name" value="GGDEF"/>
    <property type="match status" value="1"/>
</dbReference>
<dbReference type="Pfam" id="PF00563">
    <property type="entry name" value="EAL"/>
    <property type="match status" value="1"/>
</dbReference>
<dbReference type="FunFam" id="3.20.20.450:FF:000001">
    <property type="entry name" value="Cyclic di-GMP phosphodiesterase yahA"/>
    <property type="match status" value="1"/>
</dbReference>
<keyword evidence="1" id="KW-0732">Signal</keyword>
<comment type="caution">
    <text evidence="4">The sequence shown here is derived from an EMBL/GenBank/DDBJ whole genome shotgun (WGS) entry which is preliminary data.</text>
</comment>
<dbReference type="Gene3D" id="3.20.20.450">
    <property type="entry name" value="EAL domain"/>
    <property type="match status" value="1"/>
</dbReference>
<dbReference type="Gene3D" id="3.30.70.270">
    <property type="match status" value="1"/>
</dbReference>
<dbReference type="Pfam" id="PF00990">
    <property type="entry name" value="GGDEF"/>
    <property type="match status" value="1"/>
</dbReference>
<feature type="domain" description="GGDEF" evidence="3">
    <location>
        <begin position="347"/>
        <end position="480"/>
    </location>
</feature>
<accession>A0A106BP49</accession>
<evidence type="ECO:0000256" key="1">
    <source>
        <dbReference type="SAM" id="SignalP"/>
    </source>
</evidence>
<feature type="domain" description="EAL" evidence="2">
    <location>
        <begin position="489"/>
        <end position="744"/>
    </location>
</feature>
<proteinExistence type="predicted"/>
<dbReference type="CDD" id="cd01949">
    <property type="entry name" value="GGDEF"/>
    <property type="match status" value="1"/>
</dbReference>
<evidence type="ECO:0000259" key="2">
    <source>
        <dbReference type="PROSITE" id="PS50883"/>
    </source>
</evidence>
<dbReference type="InterPro" id="IPR000160">
    <property type="entry name" value="GGDEF_dom"/>
</dbReference>
<dbReference type="Pfam" id="PF00497">
    <property type="entry name" value="SBP_bac_3"/>
    <property type="match status" value="1"/>
</dbReference>
<dbReference type="SUPFAM" id="SSF53850">
    <property type="entry name" value="Periplasmic binding protein-like II"/>
    <property type="match status" value="1"/>
</dbReference>
<dbReference type="AlphaFoldDB" id="A0A106BP49"/>
<dbReference type="Gene3D" id="3.40.190.10">
    <property type="entry name" value="Periplasmic binding protein-like II"/>
    <property type="match status" value="2"/>
</dbReference>
<dbReference type="InterPro" id="IPR001638">
    <property type="entry name" value="Solute-binding_3/MltF_N"/>
</dbReference>
<dbReference type="NCBIfam" id="TIGR00254">
    <property type="entry name" value="GGDEF"/>
    <property type="match status" value="1"/>
</dbReference>
<dbReference type="InterPro" id="IPR043128">
    <property type="entry name" value="Rev_trsase/Diguanyl_cyclase"/>
</dbReference>
<dbReference type="PROSITE" id="PS50883">
    <property type="entry name" value="EAL"/>
    <property type="match status" value="1"/>
</dbReference>
<dbReference type="EMBL" id="LDUG01000021">
    <property type="protein sequence ID" value="KVW96057.1"/>
    <property type="molecule type" value="Genomic_DNA"/>
</dbReference>
<evidence type="ECO:0000313" key="5">
    <source>
        <dbReference type="Proteomes" id="UP000064243"/>
    </source>
</evidence>
<dbReference type="Proteomes" id="UP000064243">
    <property type="component" value="Unassembled WGS sequence"/>
</dbReference>
<evidence type="ECO:0000313" key="4">
    <source>
        <dbReference type="EMBL" id="KVW96057.1"/>
    </source>
</evidence>
<dbReference type="PANTHER" id="PTHR44757:SF2">
    <property type="entry name" value="BIOFILM ARCHITECTURE MAINTENANCE PROTEIN MBAA"/>
    <property type="match status" value="1"/>
</dbReference>
<keyword evidence="5" id="KW-1185">Reference proteome</keyword>
<dbReference type="InterPro" id="IPR029787">
    <property type="entry name" value="Nucleotide_cyclase"/>
</dbReference>
<dbReference type="InterPro" id="IPR052155">
    <property type="entry name" value="Biofilm_reg_signaling"/>
</dbReference>
<evidence type="ECO:0000259" key="3">
    <source>
        <dbReference type="PROSITE" id="PS50887"/>
    </source>
</evidence>
<dbReference type="PROSITE" id="PS50887">
    <property type="entry name" value="GGDEF"/>
    <property type="match status" value="1"/>
</dbReference>
<dbReference type="RefSeq" id="WP_059754803.1">
    <property type="nucleotide sequence ID" value="NZ_LDUG01000021.1"/>
</dbReference>
<organism evidence="4 5">
    <name type="scientific">Thiobacillus denitrificans</name>
    <dbReference type="NCBI Taxonomy" id="36861"/>
    <lineage>
        <taxon>Bacteria</taxon>
        <taxon>Pseudomonadati</taxon>
        <taxon>Pseudomonadota</taxon>
        <taxon>Betaproteobacteria</taxon>
        <taxon>Nitrosomonadales</taxon>
        <taxon>Thiobacillaceae</taxon>
        <taxon>Thiobacillus</taxon>
    </lineage>
</organism>
<reference evidence="4 5" key="1">
    <citation type="journal article" date="2015" name="Appl. Environ. Microbiol.">
        <title>Aerobic and Anaerobic Thiosulfate Oxidation by a Cold-Adapted, Subglacial Chemoautotroph.</title>
        <authorList>
            <person name="Harrold Z.R."/>
            <person name="Skidmore M.L."/>
            <person name="Hamilton T.L."/>
            <person name="Desch L."/>
            <person name="Amada K."/>
            <person name="van Gelder W."/>
            <person name="Glover K."/>
            <person name="Roden E.E."/>
            <person name="Boyd E.S."/>
        </authorList>
    </citation>
    <scope>NUCLEOTIDE SEQUENCE [LARGE SCALE GENOMIC DNA]</scope>
    <source>
        <strain evidence="4 5">RG</strain>
    </source>
</reference>
<dbReference type="InterPro" id="IPR035919">
    <property type="entry name" value="EAL_sf"/>
</dbReference>
<dbReference type="SUPFAM" id="SSF141868">
    <property type="entry name" value="EAL domain-like"/>
    <property type="match status" value="1"/>
</dbReference>
<dbReference type="PANTHER" id="PTHR44757">
    <property type="entry name" value="DIGUANYLATE CYCLASE DGCP"/>
    <property type="match status" value="1"/>
</dbReference>
<dbReference type="InterPro" id="IPR001633">
    <property type="entry name" value="EAL_dom"/>
</dbReference>
<dbReference type="SMART" id="SM00062">
    <property type="entry name" value="PBPb"/>
    <property type="match status" value="1"/>
</dbReference>
<feature type="signal peptide" evidence="1">
    <location>
        <begin position="1"/>
        <end position="22"/>
    </location>
</feature>
<dbReference type="PATRIC" id="fig|36861.3.peg.1340"/>